<dbReference type="OrthoDB" id="4789123at2"/>
<accession>A0A2A3YKX7</accession>
<proteinExistence type="predicted"/>
<keyword evidence="2" id="KW-1185">Reference proteome</keyword>
<comment type="caution">
    <text evidence="1">The sequence shown here is derived from an EMBL/GenBank/DDBJ whole genome shotgun (WGS) entry which is preliminary data.</text>
</comment>
<dbReference type="AlphaFoldDB" id="A0A2A3YKX7"/>
<reference evidence="1 2" key="1">
    <citation type="journal article" date="2017" name="Elife">
        <title>Extensive horizontal gene transfer in cheese-associated bacteria.</title>
        <authorList>
            <person name="Bonham K.S."/>
            <person name="Wolfe B.E."/>
            <person name="Dutton R.J."/>
        </authorList>
    </citation>
    <scope>NUCLEOTIDE SEQUENCE [LARGE SCALE GENOMIC DNA]</scope>
    <source>
        <strain evidence="1 2">341_9</strain>
    </source>
</reference>
<evidence type="ECO:0000313" key="2">
    <source>
        <dbReference type="Proteomes" id="UP000218598"/>
    </source>
</evidence>
<dbReference type="EMBL" id="NRGR01000012">
    <property type="protein sequence ID" value="PCC39755.1"/>
    <property type="molecule type" value="Genomic_DNA"/>
</dbReference>
<organism evidence="1 2">
    <name type="scientific">Brachybacterium alimentarium</name>
    <dbReference type="NCBI Taxonomy" id="47845"/>
    <lineage>
        <taxon>Bacteria</taxon>
        <taxon>Bacillati</taxon>
        <taxon>Actinomycetota</taxon>
        <taxon>Actinomycetes</taxon>
        <taxon>Micrococcales</taxon>
        <taxon>Dermabacteraceae</taxon>
        <taxon>Brachybacterium</taxon>
    </lineage>
</organism>
<protein>
    <submittedName>
        <fullName evidence="1">Uncharacterized protein</fullName>
    </submittedName>
</protein>
<gene>
    <name evidence="1" type="ORF">CIK66_07195</name>
</gene>
<sequence length="589" mass="64502">MLGRFRSVDISGAASLSGLEVRHDQGELPGLEELRVALRPPALPLPYPREVIEAARRAGDLLHAERYRDARRLVDAFRARPAPSADRLALLHAGLRGALRVADPEQVERDVGDMVALLTDDGYRELASALVTVLHERRALPGGASAVPRGRRRGRPTEPPAELLAVVRGLDDHAVAGEAGTRGGDVDPRRLVAGLRTALAALPAVRDQLPVDPEKALRVSLAQALELQGDRAGAITEALDVLERIEQEEIALEDAVQDPRRTATAAHAVLARALGVDHPVQGARHALDALAALHEVDDPPLRVGLISHLLRALMAAGAITQASFTAGRLASLQRTLQRDALRTAPLLAIAAQRVQAERYEAAWVPLEQARRIACDQRDHRSSLEASRLAASIHERTGDHDRALHELRRLASEARWLADDLATERAHRAELVRMELNAQALVMRRALDLGRTELVEEAGEGIEHRARPEGGRPLLPPELLWDHRVDAQVARFIAAGEALNRGEEGATTALYERRRRAAMQVIDGVPTGHDHRARYWAAYVDDRHAQMLADRGRVLPALRAARRARAGWDHLARPDDVARVDLLIAHLEQD</sequence>
<evidence type="ECO:0000313" key="1">
    <source>
        <dbReference type="EMBL" id="PCC39755.1"/>
    </source>
</evidence>
<dbReference type="Proteomes" id="UP000218598">
    <property type="component" value="Unassembled WGS sequence"/>
</dbReference>
<name>A0A2A3YKX7_9MICO</name>